<evidence type="ECO:0000313" key="1">
    <source>
        <dbReference type="EMBL" id="WYD67758.1"/>
    </source>
</evidence>
<name>A0AAU6PXQ4_9CAUD</name>
<accession>A0AAU6PXQ4</accession>
<proteinExistence type="predicted"/>
<sequence>MMPLSHQAVTPRWDSNPLKQLNRDSRFNLL</sequence>
<dbReference type="EMBL" id="PP407513">
    <property type="protein sequence ID" value="WYD67758.1"/>
    <property type="molecule type" value="Genomic_DNA"/>
</dbReference>
<protein>
    <submittedName>
        <fullName evidence="1">Uncharacterized protein</fullName>
    </submittedName>
</protein>
<gene>
    <name evidence="1" type="ORF">vBSiFGS009_90</name>
</gene>
<organism evidence="1">
    <name type="scientific">Salmonella phage vB_Si_CECAV_FGS009</name>
    <dbReference type="NCBI Taxonomy" id="3126494"/>
    <lineage>
        <taxon>Viruses</taxon>
        <taxon>Duplodnaviria</taxon>
        <taxon>Heunggongvirae</taxon>
        <taxon>Uroviricota</taxon>
        <taxon>Caudoviricetes</taxon>
        <taxon>Demerecviridae</taxon>
        <taxon>Markadamsvirinae</taxon>
        <taxon>Tequintavirus</taxon>
    </lineage>
</organism>
<reference evidence="1" key="2">
    <citation type="submission" date="2024-02" db="EMBL/GenBank/DDBJ databases">
        <authorList>
            <person name="Sevilla-Navarro S."/>
            <person name="Torres-Boncompte J."/>
            <person name="Garcia-Llorens J."/>
            <person name="Domingo-Calap P."/>
            <person name="Bernabeu-Gimeno M."/>
            <person name="Catala-Gregori P."/>
        </authorList>
    </citation>
    <scope>NUCLEOTIDE SEQUENCE</scope>
</reference>
<reference evidence="1" key="1">
    <citation type="journal article" date="2024" name="Front. Microbiol.">
        <title>Fighting Salmonella Infantis: bacteriophage-driven cleaning and disinfection strategies for broiler farms.</title>
        <authorList>
            <person name="Sevilla-Navarro S."/>
            <person name="Torres-Boncompte J."/>
            <person name="Garcia-Llorens J."/>
            <person name="Bernabeu-Gimeno M."/>
            <person name="Domingo-Calap P."/>
            <person name="Catala-Gregori P."/>
        </authorList>
    </citation>
    <scope>NUCLEOTIDE SEQUENCE</scope>
</reference>